<evidence type="ECO:0000256" key="1">
    <source>
        <dbReference type="ARBA" id="ARBA00004611"/>
    </source>
</evidence>
<evidence type="ECO:0000256" key="2">
    <source>
        <dbReference type="ARBA" id="ARBA00022490"/>
    </source>
</evidence>
<evidence type="ECO:0000256" key="3">
    <source>
        <dbReference type="ARBA" id="ARBA00022846"/>
    </source>
</evidence>
<feature type="coiled-coil region" evidence="13">
    <location>
        <begin position="87"/>
        <end position="114"/>
    </location>
</feature>
<keyword evidence="16" id="KW-1185">Reference proteome</keyword>
<dbReference type="GO" id="GO:0003352">
    <property type="term" value="P:regulation of cilium movement"/>
    <property type="evidence" value="ECO:0007669"/>
    <property type="project" value="TreeGrafter"/>
</dbReference>
<reference evidence="15" key="2">
    <citation type="submission" date="2025-08" db="UniProtKB">
        <authorList>
            <consortium name="Ensembl"/>
        </authorList>
    </citation>
    <scope>IDENTIFICATION</scope>
</reference>
<accession>A0A8C5HQV1</accession>
<dbReference type="GO" id="GO:0005858">
    <property type="term" value="C:axonemal dynein complex"/>
    <property type="evidence" value="ECO:0007669"/>
    <property type="project" value="InterPro"/>
</dbReference>
<sequence>MPKKKEKGAGKSEEERLLRAQVEQEVKRAREETLAQFLKNKVQAEQRNSTVNRQKLNDSWREILRQCREAELRTELVELQHGSARQLDELNSVMENLVQEVEQSERKTEQMQRAHQQHMESFWGQQNLQLVKLQQLWLHFLRDRNSTLTAERKHVLDESQRLRGKLDDLKLSAEQRDEDEMDELHRLNVEMLQSYESTQQMSVWGKGLDGTDKHLNDLGAEEEEEERKNNLLAKKEKLKKTMEILERQKVLAQRLKGNQGSAMKDMSEEDLTSSISEVKVKHQQLQAHLRHSRKSAKEELTRICVRGHQASKRLQVVIDKEEKILRVAEMCKKLESQ</sequence>
<evidence type="ECO:0000256" key="12">
    <source>
        <dbReference type="ARBA" id="ARBA00045865"/>
    </source>
</evidence>
<keyword evidence="6" id="KW-0206">Cytoskeleton</keyword>
<evidence type="ECO:0000256" key="7">
    <source>
        <dbReference type="ARBA" id="ARBA00023273"/>
    </source>
</evidence>
<dbReference type="PANTHER" id="PTHR21625">
    <property type="entry name" value="NYD-SP28 PROTEIN"/>
    <property type="match status" value="1"/>
</dbReference>
<dbReference type="Proteomes" id="UP000694680">
    <property type="component" value="Chromosome 14"/>
</dbReference>
<keyword evidence="4 13" id="KW-0175">Coiled coil</keyword>
<evidence type="ECO:0000259" key="14">
    <source>
        <dbReference type="Pfam" id="PF14772"/>
    </source>
</evidence>
<proteinExistence type="inferred from homology"/>
<dbReference type="AlphaFoldDB" id="A0A8C5HQV1"/>
<feature type="coiled-coil region" evidence="13">
    <location>
        <begin position="215"/>
        <end position="255"/>
    </location>
</feature>
<evidence type="ECO:0000256" key="11">
    <source>
        <dbReference type="ARBA" id="ARBA00041517"/>
    </source>
</evidence>
<evidence type="ECO:0000313" key="16">
    <source>
        <dbReference type="Proteomes" id="UP000694680"/>
    </source>
</evidence>
<organism evidence="15 16">
    <name type="scientific">Gouania willdenowi</name>
    <name type="common">Blunt-snouted clingfish</name>
    <name type="synonym">Lepadogaster willdenowi</name>
    <dbReference type="NCBI Taxonomy" id="441366"/>
    <lineage>
        <taxon>Eukaryota</taxon>
        <taxon>Metazoa</taxon>
        <taxon>Chordata</taxon>
        <taxon>Craniata</taxon>
        <taxon>Vertebrata</taxon>
        <taxon>Euteleostomi</taxon>
        <taxon>Actinopterygii</taxon>
        <taxon>Neopterygii</taxon>
        <taxon>Teleostei</taxon>
        <taxon>Neoteleostei</taxon>
        <taxon>Acanthomorphata</taxon>
        <taxon>Ovalentaria</taxon>
        <taxon>Blenniimorphae</taxon>
        <taxon>Blenniiformes</taxon>
        <taxon>Gobiesocoidei</taxon>
        <taxon>Gobiesocidae</taxon>
        <taxon>Gobiesocinae</taxon>
        <taxon>Gouania</taxon>
    </lineage>
</organism>
<dbReference type="GO" id="GO:0060285">
    <property type="term" value="P:cilium-dependent cell motility"/>
    <property type="evidence" value="ECO:0007669"/>
    <property type="project" value="TreeGrafter"/>
</dbReference>
<name>A0A8C5HQV1_GOUWI</name>
<evidence type="ECO:0000313" key="15">
    <source>
        <dbReference type="Ensembl" id="ENSGWIP00000047684.1"/>
    </source>
</evidence>
<dbReference type="Ensembl" id="ENSGWIT00000051580.1">
    <property type="protein sequence ID" value="ENSGWIP00000047684.1"/>
    <property type="gene ID" value="ENSGWIG00000023451.1"/>
</dbReference>
<reference evidence="15" key="3">
    <citation type="submission" date="2025-09" db="UniProtKB">
        <authorList>
            <consortium name="Ensembl"/>
        </authorList>
    </citation>
    <scope>IDENTIFICATION</scope>
</reference>
<evidence type="ECO:0000256" key="5">
    <source>
        <dbReference type="ARBA" id="ARBA00023069"/>
    </source>
</evidence>
<gene>
    <name evidence="15" type="primary">ccdc65</name>
</gene>
<comment type="function">
    <text evidence="12">Component of the nexin-dynein regulatory complex (N-DRC), a key regulator of ciliary/flagellar motility which maintains the alignment and integrity of the distal axoneme and regulates microtubule sliding in motile axonemes. Plays a critical role in the assembly of N-DRC and also stabilizes the assembly of multiple inner dynein arms and radial spokes. Coassembles with DRC1 to form a central scaffold needed for assembly of the N-DRC and its attachment to the outer doublet microtubules.</text>
</comment>
<comment type="similarity">
    <text evidence="9">Belongs to the DRC2 family.</text>
</comment>
<dbReference type="InterPro" id="IPR039505">
    <property type="entry name" value="DRC1/2_N"/>
</dbReference>
<protein>
    <recommendedName>
        <fullName evidence="10">Dynein regulatory complex subunit 2</fullName>
    </recommendedName>
    <alternativeName>
        <fullName evidence="11">Coiled-coil domain-containing protein 65</fullName>
    </alternativeName>
</protein>
<evidence type="ECO:0000256" key="13">
    <source>
        <dbReference type="SAM" id="Coils"/>
    </source>
</evidence>
<dbReference type="GO" id="GO:0070286">
    <property type="term" value="P:axonemal dynein complex assembly"/>
    <property type="evidence" value="ECO:0007669"/>
    <property type="project" value="InterPro"/>
</dbReference>
<evidence type="ECO:0000256" key="9">
    <source>
        <dbReference type="ARBA" id="ARBA00038424"/>
    </source>
</evidence>
<evidence type="ECO:0000256" key="8">
    <source>
        <dbReference type="ARBA" id="ARBA00037841"/>
    </source>
</evidence>
<feature type="domain" description="Dynein regulatory complex protein 1/2 N-terminal" evidence="14">
    <location>
        <begin position="19"/>
        <end position="118"/>
    </location>
</feature>
<keyword evidence="2" id="KW-0963">Cytoplasm</keyword>
<feature type="coiled-coil region" evidence="13">
    <location>
        <begin position="12"/>
        <end position="54"/>
    </location>
</feature>
<keyword evidence="7" id="KW-0966">Cell projection</keyword>
<keyword evidence="3" id="KW-0282">Flagellum</keyword>
<reference evidence="15" key="1">
    <citation type="submission" date="2020-06" db="EMBL/GenBank/DDBJ databases">
        <authorList>
            <consortium name="Wellcome Sanger Institute Data Sharing"/>
        </authorList>
    </citation>
    <scope>NUCLEOTIDE SEQUENCE [LARGE SCALE GENOMIC DNA]</scope>
</reference>
<evidence type="ECO:0000256" key="6">
    <source>
        <dbReference type="ARBA" id="ARBA00023212"/>
    </source>
</evidence>
<comment type="subcellular location">
    <subcellularLocation>
        <location evidence="1">Cytoplasm</location>
        <location evidence="1">Cytoskeleton</location>
        <location evidence="1">Flagellum axoneme</location>
    </subcellularLocation>
    <subcellularLocation>
        <location evidence="8">Cytoplasm</location>
        <location evidence="8">Cytoskeleton</location>
        <location evidence="8">Flagellum basal body</location>
    </subcellularLocation>
</comment>
<evidence type="ECO:0000256" key="4">
    <source>
        <dbReference type="ARBA" id="ARBA00023054"/>
    </source>
</evidence>
<dbReference type="Pfam" id="PF14772">
    <property type="entry name" value="NYD-SP28"/>
    <property type="match status" value="1"/>
</dbReference>
<evidence type="ECO:0000256" key="10">
    <source>
        <dbReference type="ARBA" id="ARBA00040899"/>
    </source>
</evidence>
<dbReference type="InterPro" id="IPR039750">
    <property type="entry name" value="DRC1/DRC2"/>
</dbReference>
<keyword evidence="5" id="KW-0969">Cilium</keyword>
<dbReference type="PANTHER" id="PTHR21625:SF0">
    <property type="entry name" value="DYNEIN REGULATORY COMPLEX SUBUNIT 2"/>
    <property type="match status" value="1"/>
</dbReference>